<dbReference type="EMBL" id="CP002547">
    <property type="protein sequence ID" value="ADY54518.1"/>
    <property type="molecule type" value="Genomic_DNA"/>
</dbReference>
<dbReference type="PANTHER" id="PTHR30005">
    <property type="entry name" value="EXOPOLYPHOSPHATASE"/>
    <property type="match status" value="1"/>
</dbReference>
<evidence type="ECO:0000313" key="4">
    <source>
        <dbReference type="Proteomes" id="UP000007488"/>
    </source>
</evidence>
<dbReference type="GO" id="GO:0016462">
    <property type="term" value="F:pyrophosphatase activity"/>
    <property type="evidence" value="ECO:0007669"/>
    <property type="project" value="TreeGrafter"/>
</dbReference>
<reference evidence="3 4" key="1">
    <citation type="journal article" date="2011" name="Stand. Genomic Sci.">
        <title>Complete genome sequence of Syntrophobotulus glycolicus type strain (FlGlyR).</title>
        <authorList>
            <person name="Han C."/>
            <person name="Mwirichia R."/>
            <person name="Chertkov O."/>
            <person name="Held B."/>
            <person name="Lapidus A."/>
            <person name="Nolan M."/>
            <person name="Lucas S."/>
            <person name="Hammon N."/>
            <person name="Deshpande S."/>
            <person name="Cheng J.F."/>
            <person name="Tapia R."/>
            <person name="Goodwin L."/>
            <person name="Pitluck S."/>
            <person name="Huntemann M."/>
            <person name="Liolios K."/>
            <person name="Ivanova N."/>
            <person name="Pagani I."/>
            <person name="Mavromatis K."/>
            <person name="Ovchinikova G."/>
            <person name="Pati A."/>
            <person name="Chen A."/>
            <person name="Palaniappan K."/>
            <person name="Land M."/>
            <person name="Hauser L."/>
            <person name="Brambilla E.M."/>
            <person name="Rohde M."/>
            <person name="Spring S."/>
            <person name="Sikorski J."/>
            <person name="Goker M."/>
            <person name="Woyke T."/>
            <person name="Bristow J."/>
            <person name="Eisen J.A."/>
            <person name="Markowitz V."/>
            <person name="Hugenholtz P."/>
            <person name="Kyrpides N.C."/>
            <person name="Klenk H.P."/>
            <person name="Detter J.C."/>
        </authorList>
    </citation>
    <scope>NUCLEOTIDE SEQUENCE [LARGE SCALE GENOMIC DNA]</scope>
    <source>
        <strain evidence="4">DSM 8271 / FlGlyR</strain>
    </source>
</reference>
<name>F0SVP2_SYNGF</name>
<sequence length="514" mass="58657">MSKVKVASAIYIGSNAIQLKISENRKGKKHDLEFIEYPLNLGHDTFSKGRITFEKAEKICEVINHFSRVIKDYQVEDSCVAATTAVRDAANQEYILDQIFIKTGKKVLVLDDADEKKLICKEMLKKIQAFEMLENTEALMVYLGTGTVGVSIYEKGTIPFTQNIRMGSLKLSEIMERMQEQIEKSNTIIEEYLVTFANILEKLISLKKLNHFIVSGQEMDLIARICGAVEEGELLFIPTESFKAKYKELINLNVEQVARTYGLNKDQAEGLLPSLSIYNTLLVFTSANNIIHAPVTLCDALLFSMLYKEEDRELERKFAENTIISAQSVGEKYRYDAEHAATVQKFGSIIFDQTKKIHGLGEREKLLLQVACLLHDIGKYINTKNHYYHSYYLIKNTDIIGLNNEETEMAAQIAMYHGKEVPGLSNEHFSRLTTSQRAVVSKLVAIIRMADALDRSHSQKFKQLEVTLKKDGIELKGSTEWDYGLEQWTFNRKSSFFEEVFGIKARLRRKANEF</sequence>
<evidence type="ECO:0000259" key="2">
    <source>
        <dbReference type="SMART" id="SM00471"/>
    </source>
</evidence>
<protein>
    <submittedName>
        <fullName evidence="3">Ppx/GppA phosphatase</fullName>
    </submittedName>
</protein>
<evidence type="ECO:0000256" key="1">
    <source>
        <dbReference type="ARBA" id="ARBA00007125"/>
    </source>
</evidence>
<dbReference type="SUPFAM" id="SSF109604">
    <property type="entry name" value="HD-domain/PDEase-like"/>
    <property type="match status" value="1"/>
</dbReference>
<dbReference type="InterPro" id="IPR048950">
    <property type="entry name" value="Ppx_GppA_C"/>
</dbReference>
<organism evidence="3 4">
    <name type="scientific">Syntrophobotulus glycolicus (strain DSM 8271 / FlGlyR)</name>
    <dbReference type="NCBI Taxonomy" id="645991"/>
    <lineage>
        <taxon>Bacteria</taxon>
        <taxon>Bacillati</taxon>
        <taxon>Bacillota</taxon>
        <taxon>Clostridia</taxon>
        <taxon>Eubacteriales</taxon>
        <taxon>Desulfitobacteriaceae</taxon>
        <taxon>Syntrophobotulus</taxon>
    </lineage>
</organism>
<dbReference type="CDD" id="cd24006">
    <property type="entry name" value="ASKHA_NBD_PPX_GppA"/>
    <property type="match status" value="1"/>
</dbReference>
<dbReference type="Proteomes" id="UP000007488">
    <property type="component" value="Chromosome"/>
</dbReference>
<proteinExistence type="inferred from homology"/>
<dbReference type="Pfam" id="PF02541">
    <property type="entry name" value="Ppx-GppA"/>
    <property type="match status" value="1"/>
</dbReference>
<dbReference type="eggNOG" id="COG2206">
    <property type="taxonomic scope" value="Bacteria"/>
</dbReference>
<gene>
    <name evidence="3" type="ordered locus">Sgly_0147</name>
</gene>
<dbReference type="InterPro" id="IPR003607">
    <property type="entry name" value="HD/PDEase_dom"/>
</dbReference>
<dbReference type="AlphaFoldDB" id="F0SVP2"/>
<dbReference type="eggNOG" id="COG0248">
    <property type="taxonomic scope" value="Bacteria"/>
</dbReference>
<dbReference type="Pfam" id="PF21447">
    <property type="entry name" value="Ppx-GppA_III"/>
    <property type="match status" value="1"/>
</dbReference>
<dbReference type="Gene3D" id="3.30.420.40">
    <property type="match status" value="1"/>
</dbReference>
<comment type="similarity">
    <text evidence="1">Belongs to the GppA/Ppx family.</text>
</comment>
<dbReference type="RefSeq" id="WP_013623389.1">
    <property type="nucleotide sequence ID" value="NC_015172.1"/>
</dbReference>
<dbReference type="InterPro" id="IPR003695">
    <property type="entry name" value="Ppx_GppA_N"/>
</dbReference>
<dbReference type="SMART" id="SM00471">
    <property type="entry name" value="HDc"/>
    <property type="match status" value="1"/>
</dbReference>
<dbReference type="STRING" id="645991.Sgly_0147"/>
<dbReference type="Gene3D" id="3.30.420.150">
    <property type="entry name" value="Exopolyphosphatase. Domain 2"/>
    <property type="match status" value="1"/>
</dbReference>
<dbReference type="KEGG" id="sgy:Sgly_0147"/>
<dbReference type="InterPro" id="IPR043129">
    <property type="entry name" value="ATPase_NBD"/>
</dbReference>
<dbReference type="SUPFAM" id="SSF53067">
    <property type="entry name" value="Actin-like ATPase domain"/>
    <property type="match status" value="2"/>
</dbReference>
<dbReference type="OrthoDB" id="9814545at2"/>
<feature type="domain" description="HD/PDEase" evidence="2">
    <location>
        <begin position="332"/>
        <end position="465"/>
    </location>
</feature>
<reference evidence="4" key="2">
    <citation type="submission" date="2011-02" db="EMBL/GenBank/DDBJ databases">
        <title>The complete genome of Syntrophobotulus glycolicus DSM 8271.</title>
        <authorList>
            <person name="Lucas S."/>
            <person name="Copeland A."/>
            <person name="Lapidus A."/>
            <person name="Bruce D."/>
            <person name="Goodwin L."/>
            <person name="Pitluck S."/>
            <person name="Kyrpides N."/>
            <person name="Mavromatis K."/>
            <person name="Pagani I."/>
            <person name="Ivanova N."/>
            <person name="Mikhailova N."/>
            <person name="Chertkov O."/>
            <person name="Held B."/>
            <person name="Detter J.C."/>
            <person name="Tapia R."/>
            <person name="Han C."/>
            <person name="Land M."/>
            <person name="Hauser L."/>
            <person name="Markowitz V."/>
            <person name="Cheng J.-F."/>
            <person name="Hugenholtz P."/>
            <person name="Woyke T."/>
            <person name="Wu D."/>
            <person name="Spring S."/>
            <person name="Schroeder M."/>
            <person name="Brambilla E."/>
            <person name="Klenk H.-P."/>
            <person name="Eisen J.A."/>
        </authorList>
    </citation>
    <scope>NUCLEOTIDE SEQUENCE [LARGE SCALE GENOMIC DNA]</scope>
    <source>
        <strain evidence="4">DSM 8271 / FlGlyR</strain>
    </source>
</reference>
<dbReference type="HOGENOM" id="CLU_025908_4_1_9"/>
<accession>F0SVP2</accession>
<dbReference type="CDD" id="cd00077">
    <property type="entry name" value="HDc"/>
    <property type="match status" value="1"/>
</dbReference>
<evidence type="ECO:0000313" key="3">
    <source>
        <dbReference type="EMBL" id="ADY54518.1"/>
    </source>
</evidence>
<keyword evidence="4" id="KW-1185">Reference proteome</keyword>
<dbReference type="PANTHER" id="PTHR30005:SF0">
    <property type="entry name" value="RETROGRADE REGULATION PROTEIN 2"/>
    <property type="match status" value="1"/>
</dbReference>
<dbReference type="Gene3D" id="1.10.3210.10">
    <property type="entry name" value="Hypothetical protein af1432"/>
    <property type="match status" value="1"/>
</dbReference>
<dbReference type="InterPro" id="IPR050273">
    <property type="entry name" value="GppA/Ppx_hydrolase"/>
</dbReference>